<protein>
    <submittedName>
        <fullName evidence="4">DUF4232 domain-containing protein</fullName>
    </submittedName>
</protein>
<keyword evidence="2" id="KW-0732">Signal</keyword>
<evidence type="ECO:0000313" key="4">
    <source>
        <dbReference type="EMBL" id="MEU3711077.1"/>
    </source>
</evidence>
<accession>A0ABV2YZB2</accession>
<feature type="chain" id="PRO_5046947452" evidence="2">
    <location>
        <begin position="30"/>
        <end position="249"/>
    </location>
</feature>
<feature type="compositionally biased region" description="Low complexity" evidence="1">
    <location>
        <begin position="31"/>
        <end position="50"/>
    </location>
</feature>
<reference evidence="4 5" key="1">
    <citation type="submission" date="2024-06" db="EMBL/GenBank/DDBJ databases">
        <title>The Natural Products Discovery Center: Release of the First 8490 Sequenced Strains for Exploring Actinobacteria Biosynthetic Diversity.</title>
        <authorList>
            <person name="Kalkreuter E."/>
            <person name="Kautsar S.A."/>
            <person name="Yang D."/>
            <person name="Bader C.D."/>
            <person name="Teijaro C.N."/>
            <person name="Fluegel L."/>
            <person name="Davis C.M."/>
            <person name="Simpson J.R."/>
            <person name="Lauterbach L."/>
            <person name="Steele A.D."/>
            <person name="Gui C."/>
            <person name="Meng S."/>
            <person name="Li G."/>
            <person name="Viehrig K."/>
            <person name="Ye F."/>
            <person name="Su P."/>
            <person name="Kiefer A.F."/>
            <person name="Nichols A."/>
            <person name="Cepeda A.J."/>
            <person name="Yan W."/>
            <person name="Fan B."/>
            <person name="Jiang Y."/>
            <person name="Adhikari A."/>
            <person name="Zheng C.-J."/>
            <person name="Schuster L."/>
            <person name="Cowan T.M."/>
            <person name="Smanski M.J."/>
            <person name="Chevrette M.G."/>
            <person name="De Carvalho L.P.S."/>
            <person name="Shen B."/>
        </authorList>
    </citation>
    <scope>NUCLEOTIDE SEQUENCE [LARGE SCALE GENOMIC DNA]</scope>
    <source>
        <strain evidence="4 5">NPDC033039</strain>
    </source>
</reference>
<feature type="compositionally biased region" description="Polar residues" evidence="1">
    <location>
        <begin position="106"/>
        <end position="116"/>
    </location>
</feature>
<keyword evidence="5" id="KW-1185">Reference proteome</keyword>
<feature type="domain" description="DUF4232" evidence="3">
    <location>
        <begin position="117"/>
        <end position="243"/>
    </location>
</feature>
<dbReference type="EMBL" id="JBEZVI010000009">
    <property type="protein sequence ID" value="MEU3711077.1"/>
    <property type="molecule type" value="Genomic_DNA"/>
</dbReference>
<comment type="caution">
    <text evidence="4">The sequence shown here is derived from an EMBL/GenBank/DDBJ whole genome shotgun (WGS) entry which is preliminary data.</text>
</comment>
<evidence type="ECO:0000259" key="3">
    <source>
        <dbReference type="Pfam" id="PF14016"/>
    </source>
</evidence>
<evidence type="ECO:0000313" key="5">
    <source>
        <dbReference type="Proteomes" id="UP001550853"/>
    </source>
</evidence>
<dbReference type="InterPro" id="IPR025326">
    <property type="entry name" value="DUF4232"/>
</dbReference>
<gene>
    <name evidence="4" type="ORF">AB0E61_13385</name>
</gene>
<dbReference type="Pfam" id="PF14016">
    <property type="entry name" value="DUF4232"/>
    <property type="match status" value="1"/>
</dbReference>
<feature type="signal peptide" evidence="2">
    <location>
        <begin position="1"/>
        <end position="29"/>
    </location>
</feature>
<dbReference type="Proteomes" id="UP001550853">
    <property type="component" value="Unassembled WGS sequence"/>
</dbReference>
<dbReference type="RefSeq" id="WP_030283680.1">
    <property type="nucleotide sequence ID" value="NZ_JBEZVI010000009.1"/>
</dbReference>
<proteinExistence type="predicted"/>
<organism evidence="4 5">
    <name type="scientific">Streptomyces catenulae</name>
    <dbReference type="NCBI Taxonomy" id="66875"/>
    <lineage>
        <taxon>Bacteria</taxon>
        <taxon>Bacillati</taxon>
        <taxon>Actinomycetota</taxon>
        <taxon>Actinomycetes</taxon>
        <taxon>Kitasatosporales</taxon>
        <taxon>Streptomycetaceae</taxon>
        <taxon>Streptomyces</taxon>
    </lineage>
</organism>
<sequence>MSLTSKALGRGRRLAAGSLIAVAALALTACQEGSGSSGSHAAPASSPTAGQEAPRPSGSEARPSDGGPSAGAEESTAPGHAPGAEKPTPASPGHRPGKATPGAGSDSPSALTASDRCTSAQLSLRLGTPDAGAGNFRYPLTFTNKGKKSCTLRGYPGVSLISRDGTRIGTPATREGGAGGTVRLAPGASAHALVHTVNEGVSDTPCWKRGDYVYVYAPGSKESMTTGSGNLRVCGGEFTITAVEPGTFS</sequence>
<name>A0ABV2YZB2_9ACTN</name>
<evidence type="ECO:0000256" key="2">
    <source>
        <dbReference type="SAM" id="SignalP"/>
    </source>
</evidence>
<evidence type="ECO:0000256" key="1">
    <source>
        <dbReference type="SAM" id="MobiDB-lite"/>
    </source>
</evidence>
<feature type="region of interest" description="Disordered" evidence="1">
    <location>
        <begin position="31"/>
        <end position="116"/>
    </location>
</feature>
<dbReference type="PROSITE" id="PS51257">
    <property type="entry name" value="PROKAR_LIPOPROTEIN"/>
    <property type="match status" value="1"/>
</dbReference>